<protein>
    <recommendedName>
        <fullName evidence="4">Oligosaccharide repeat unit polymerase</fullName>
    </recommendedName>
</protein>
<gene>
    <name evidence="2" type="ORF">TART1_0640</name>
</gene>
<feature type="transmembrane region" description="Helical" evidence="1">
    <location>
        <begin position="212"/>
        <end position="229"/>
    </location>
</feature>
<keyword evidence="1" id="KW-0812">Transmembrane</keyword>
<feature type="transmembrane region" description="Helical" evidence="1">
    <location>
        <begin position="379"/>
        <end position="395"/>
    </location>
</feature>
<feature type="transmembrane region" description="Helical" evidence="1">
    <location>
        <begin position="30"/>
        <end position="52"/>
    </location>
</feature>
<feature type="transmembrane region" description="Helical" evidence="1">
    <location>
        <begin position="401"/>
        <end position="417"/>
    </location>
</feature>
<evidence type="ECO:0000313" key="3">
    <source>
        <dbReference type="Proteomes" id="UP000262072"/>
    </source>
</evidence>
<feature type="transmembrane region" description="Helical" evidence="1">
    <location>
        <begin position="118"/>
        <end position="136"/>
    </location>
</feature>
<dbReference type="OrthoDB" id="2965492at2"/>
<feature type="transmembrane region" description="Helical" evidence="1">
    <location>
        <begin position="72"/>
        <end position="90"/>
    </location>
</feature>
<evidence type="ECO:0000256" key="1">
    <source>
        <dbReference type="SAM" id="Phobius"/>
    </source>
</evidence>
<accession>A0A383TBZ8</accession>
<evidence type="ECO:0008006" key="4">
    <source>
        <dbReference type="Google" id="ProtNLM"/>
    </source>
</evidence>
<dbReference type="EMBL" id="UNRR01000009">
    <property type="protein sequence ID" value="SYZ77870.1"/>
    <property type="molecule type" value="Genomic_DNA"/>
</dbReference>
<proteinExistence type="predicted"/>
<keyword evidence="1" id="KW-1133">Transmembrane helix</keyword>
<sequence length="438" mass="50895">MSILFQGISVAINIILFLKTYKKVKYNLKIIYVVLLIFQVIFVFPIVLEWLFGIQDYSYKSPGFQKALNDKLTNIIYSLFTIITPIFLYISGKKNKIKGFVLGDIKTTILNIRISRELYIICAILMFAPLMLSLFSPAPEKYLVEYAYFQKFSNLATISELWYHRNVMRIGGVVSLIFISITKLFSKNTWFNSFLIYSAAAIAGILNGKRTLFAFIIFAILAVDIIKAPKGIFPIKKIISSGLFIVFIFIGYSYLIDKHTVNVSTIDNLRLYFFRDVDVKFSIYALLNPDKYRIFDYWGQSYLFNLLFYIPRSYWSNKPYPYDTYVTAVALGYPPGTILNWNFQTSVFGEALSNLGWFGIPLSLLLTNKFIKLSELSRNPIVIILCIFIIMFSFMNHFGSWRNYLLIWLLFMILNKFKKKKFKEKVHNSTGISNEVQK</sequence>
<feature type="transmembrane region" description="Helical" evidence="1">
    <location>
        <begin position="238"/>
        <end position="256"/>
    </location>
</feature>
<organism evidence="2 3">
    <name type="scientific">Trichococcus shcherbakoviae</name>
    <dbReference type="NCBI Taxonomy" id="2094020"/>
    <lineage>
        <taxon>Bacteria</taxon>
        <taxon>Bacillati</taxon>
        <taxon>Bacillota</taxon>
        <taxon>Bacilli</taxon>
        <taxon>Lactobacillales</taxon>
        <taxon>Carnobacteriaceae</taxon>
        <taxon>Trichococcus</taxon>
    </lineage>
</organism>
<dbReference type="Proteomes" id="UP000262072">
    <property type="component" value="Unassembled WGS sequence"/>
</dbReference>
<name>A0A383TBZ8_9LACT</name>
<keyword evidence="1" id="KW-0472">Membrane</keyword>
<evidence type="ECO:0000313" key="2">
    <source>
        <dbReference type="EMBL" id="SYZ77870.1"/>
    </source>
</evidence>
<feature type="transmembrane region" description="Helical" evidence="1">
    <location>
        <begin position="189"/>
        <end position="206"/>
    </location>
</feature>
<dbReference type="AlphaFoldDB" id="A0A383TBZ8"/>
<dbReference type="RefSeq" id="WP_119092600.1">
    <property type="nucleotide sequence ID" value="NZ_UNRR01000009.1"/>
</dbReference>
<reference evidence="3" key="1">
    <citation type="submission" date="2018-05" db="EMBL/GenBank/DDBJ databases">
        <authorList>
            <person name="Strepis N."/>
        </authorList>
    </citation>
    <scope>NUCLEOTIDE SEQUENCE [LARGE SCALE GENOMIC DNA]</scope>
</reference>